<dbReference type="Proteomes" id="UP000517916">
    <property type="component" value="Unassembled WGS sequence"/>
</dbReference>
<evidence type="ECO:0000313" key="2">
    <source>
        <dbReference type="EMBL" id="MBA8930082.1"/>
    </source>
</evidence>
<proteinExistence type="predicted"/>
<dbReference type="Gene3D" id="1.25.40.10">
    <property type="entry name" value="Tetratricopeptide repeat domain"/>
    <property type="match status" value="2"/>
</dbReference>
<dbReference type="SMART" id="SM01043">
    <property type="entry name" value="BTAD"/>
    <property type="match status" value="1"/>
</dbReference>
<comment type="caution">
    <text evidence="2">The sequence shown here is derived from an EMBL/GenBank/DDBJ whole genome shotgun (WGS) entry which is preliminary data.</text>
</comment>
<dbReference type="Gene3D" id="1.10.10.10">
    <property type="entry name" value="Winged helix-like DNA-binding domain superfamily/Winged helix DNA-binding domain"/>
    <property type="match status" value="1"/>
</dbReference>
<accession>A0ABR6BU35</accession>
<dbReference type="RefSeq" id="WP_182839695.1">
    <property type="nucleotide sequence ID" value="NZ_BAAABQ010000014.1"/>
</dbReference>
<evidence type="ECO:0000313" key="3">
    <source>
        <dbReference type="Proteomes" id="UP000517916"/>
    </source>
</evidence>
<dbReference type="SUPFAM" id="SSF48452">
    <property type="entry name" value="TPR-like"/>
    <property type="match status" value="2"/>
</dbReference>
<dbReference type="InterPro" id="IPR049945">
    <property type="entry name" value="AAA_22"/>
</dbReference>
<dbReference type="PANTHER" id="PTHR47691:SF3">
    <property type="entry name" value="HTH-TYPE TRANSCRIPTIONAL REGULATOR RV0890C-RELATED"/>
    <property type="match status" value="1"/>
</dbReference>
<feature type="domain" description="Bacterial transcriptional activator" evidence="1">
    <location>
        <begin position="92"/>
        <end position="237"/>
    </location>
</feature>
<organism evidence="2 3">
    <name type="scientific">Kutzneria viridogrisea</name>
    <dbReference type="NCBI Taxonomy" id="47990"/>
    <lineage>
        <taxon>Bacteria</taxon>
        <taxon>Bacillati</taxon>
        <taxon>Actinomycetota</taxon>
        <taxon>Actinomycetes</taxon>
        <taxon>Pseudonocardiales</taxon>
        <taxon>Pseudonocardiaceae</taxon>
        <taxon>Kutzneria</taxon>
    </lineage>
</organism>
<dbReference type="PANTHER" id="PTHR47691">
    <property type="entry name" value="REGULATOR-RELATED"/>
    <property type="match status" value="1"/>
</dbReference>
<dbReference type="Pfam" id="PF03704">
    <property type="entry name" value="BTAD"/>
    <property type="match status" value="1"/>
</dbReference>
<gene>
    <name evidence="2" type="ORF">BC739_007315</name>
</gene>
<dbReference type="InterPro" id="IPR027417">
    <property type="entry name" value="P-loop_NTPase"/>
</dbReference>
<dbReference type="InterPro" id="IPR011990">
    <property type="entry name" value="TPR-like_helical_dom_sf"/>
</dbReference>
<dbReference type="SUPFAM" id="SSF52540">
    <property type="entry name" value="P-loop containing nucleoside triphosphate hydrolases"/>
    <property type="match status" value="1"/>
</dbReference>
<dbReference type="Gene3D" id="3.40.50.300">
    <property type="entry name" value="P-loop containing nucleotide triphosphate hydrolases"/>
    <property type="match status" value="1"/>
</dbReference>
<evidence type="ECO:0000259" key="1">
    <source>
        <dbReference type="SMART" id="SM01043"/>
    </source>
</evidence>
<reference evidence="2 3" key="1">
    <citation type="submission" date="2020-08" db="EMBL/GenBank/DDBJ databases">
        <title>Genomic Encyclopedia of Archaeal and Bacterial Type Strains, Phase II (KMG-II): from individual species to whole genera.</title>
        <authorList>
            <person name="Goeker M."/>
        </authorList>
    </citation>
    <scope>NUCLEOTIDE SEQUENCE [LARGE SCALE GENOMIC DNA]</scope>
    <source>
        <strain evidence="2 3">DSM 43850</strain>
    </source>
</reference>
<dbReference type="EMBL" id="JACJID010000006">
    <property type="protein sequence ID" value="MBA8930082.1"/>
    <property type="molecule type" value="Genomic_DNA"/>
</dbReference>
<protein>
    <submittedName>
        <fullName evidence="2">ATPase/tetratricopeptide (TPR) repeat protein</fullName>
    </submittedName>
</protein>
<dbReference type="InterPro" id="IPR005158">
    <property type="entry name" value="BTAD"/>
</dbReference>
<dbReference type="Pfam" id="PF13401">
    <property type="entry name" value="AAA_22"/>
    <property type="match status" value="1"/>
</dbReference>
<dbReference type="InterPro" id="IPR036388">
    <property type="entry name" value="WH-like_DNA-bd_sf"/>
</dbReference>
<name>A0ABR6BU35_9PSEU</name>
<sequence>MTIELVLLSRVSYRGLEITGSGPRSLLALLAGELRAGCSTARLVDALWPDERPEHPTKALQLLVFRARTRLGPDVILSTPTGYRLSLGEDQVDASAVLLSASASEQCARVADHASALQHAEAGLALCEGAASWDNALEDPLSVLRAARASTYRSLARARALALSRLGRPAEAVEPLSELALQRPRDEEVLVELLRCEAATVGPATALARYDAYRRALREELGSDPGPALGSVHRELLLSDAPMVRRGVRQEPNPMLGRDKDVAAVAELVRASRVTSIVGAGGLGKTRLAHAVARAAEQRVVHFVGLAGATADSDVVGEVASALGVREAGPTPTGRLAMRADALTGIVDALGPGPALLVLDNCEHVVREAAELVQALVSMSKELRVLTTSRAPLGLSSESVYPLPELDLPTMIELFGQRARATRPDIDLPPTVVRELCGRLDGLPLAVELAAARVRVMSVAEIAGRLDDRFALLRGSMRDTPRRHRTLHAVIDWSWHLLEPAGQAAMRALSVFPGGFTAAAARHLLGDDLVLEQLVDQSLLRVADSGSGTRFRMLETVREFSTARREEAGETDRVIARFLGWARDFGVRWPEPDLAAGFFVAVDVIRAEQDNLVQALRYGLDRQDGATVAVTAALLGSLWVTESNFTRLAALAKDTAWVLSHVRPEPALVEATRTAAVLGALIGFVMPDLRPLRALVTLRRLPLAPPNTLVRAAHIALCAPDVPALHELSASDKPLLAGIANYVLSYVWENVNDLDSALRAARRMLACFEGDDLPLIRAVAHGRVGELCLLVDPGEAAFRHLDAALSIAAELGWSTGSRGTWALVLANLQRGRFDEAERGLDEAARGGDEPGGVVMFEVCARAEILLGRGDVEGGLRLWRRAADRLSNTGGDLSGGGLWPFEVEAVAVITHARHGRLDLVREIIDALPGILSTVVTSASMVEFPVCGSLLLALAVADLDGGAITAGVRMIALAERFGLLRGFQPTMSPERIRGIAQQADRPAYADAVSSYADLDQDGLRAAAVAVLRARNQLTGSDPA</sequence>
<keyword evidence="3" id="KW-1185">Reference proteome</keyword>